<accession>A0A2P2IKX7</accession>
<dbReference type="AlphaFoldDB" id="A0A2P2IKX7"/>
<reference evidence="1" key="1">
    <citation type="submission" date="2018-02" db="EMBL/GenBank/DDBJ databases">
        <title>Rhizophora mucronata_Transcriptome.</title>
        <authorList>
            <person name="Meera S.P."/>
            <person name="Sreeshan A."/>
            <person name="Augustine A."/>
        </authorList>
    </citation>
    <scope>NUCLEOTIDE SEQUENCE</scope>
    <source>
        <tissue evidence="1">Leaf</tissue>
    </source>
</reference>
<evidence type="ECO:0000313" key="1">
    <source>
        <dbReference type="EMBL" id="MBW81841.1"/>
    </source>
</evidence>
<organism evidence="1">
    <name type="scientific">Rhizophora mucronata</name>
    <name type="common">Asiatic mangrove</name>
    <dbReference type="NCBI Taxonomy" id="61149"/>
    <lineage>
        <taxon>Eukaryota</taxon>
        <taxon>Viridiplantae</taxon>
        <taxon>Streptophyta</taxon>
        <taxon>Embryophyta</taxon>
        <taxon>Tracheophyta</taxon>
        <taxon>Spermatophyta</taxon>
        <taxon>Magnoliopsida</taxon>
        <taxon>eudicotyledons</taxon>
        <taxon>Gunneridae</taxon>
        <taxon>Pentapetalae</taxon>
        <taxon>rosids</taxon>
        <taxon>fabids</taxon>
        <taxon>Malpighiales</taxon>
        <taxon>Rhizophoraceae</taxon>
        <taxon>Rhizophora</taxon>
    </lineage>
</organism>
<sequence>MPQALHRDLGPAGPPRQRGVFVVPQSAQVFFCWLSTSGDLLLISSTFDPFSLGSSISGSYSYI</sequence>
<name>A0A2P2IKX7_RHIMU</name>
<protein>
    <submittedName>
        <fullName evidence="1">Uncharacterized protein</fullName>
    </submittedName>
</protein>
<dbReference type="EMBL" id="GGEC01001358">
    <property type="protein sequence ID" value="MBW81841.1"/>
    <property type="molecule type" value="Transcribed_RNA"/>
</dbReference>
<proteinExistence type="predicted"/>